<dbReference type="EMBL" id="AAHNIA010000025">
    <property type="protein sequence ID" value="EBY1703051.1"/>
    <property type="molecule type" value="Genomic_DNA"/>
</dbReference>
<dbReference type="Proteomes" id="UP000839616">
    <property type="component" value="Unassembled WGS sequence"/>
</dbReference>
<evidence type="ECO:0000313" key="13">
    <source>
        <dbReference type="EMBL" id="ECV8759789.1"/>
    </source>
</evidence>
<dbReference type="PATRIC" id="fig|59201.135.peg.4490"/>
<dbReference type="Proteomes" id="UP000839914">
    <property type="component" value="Unassembled WGS sequence"/>
</dbReference>
<evidence type="ECO:0000313" key="5">
    <source>
        <dbReference type="EMBL" id="AKH10112.1"/>
    </source>
</evidence>
<dbReference type="Proteomes" id="UP000885385">
    <property type="component" value="Unassembled WGS sequence"/>
</dbReference>
<dbReference type="Proteomes" id="UP000839911">
    <property type="component" value="Unassembled WGS sequence"/>
</dbReference>
<dbReference type="GO" id="GO:0009307">
    <property type="term" value="P:DNA restriction-modification system"/>
    <property type="evidence" value="ECO:0007669"/>
    <property type="project" value="UniProtKB-KW"/>
</dbReference>
<dbReference type="EMBL" id="CP011428">
    <property type="protein sequence ID" value="AKH10112.1"/>
    <property type="molecule type" value="Genomic_DNA"/>
</dbReference>
<reference evidence="17" key="3">
    <citation type="journal article" date="2018" name="Genome Biol.">
        <title>SKESA: strategic k-mer extension for scrupulous assemblies.</title>
        <authorList>
            <person name="Souvorov A."/>
            <person name="Agarwala R."/>
            <person name="Lipman D.J."/>
        </authorList>
    </citation>
    <scope>NUCLEOTIDE SEQUENCE</scope>
    <source>
        <strain evidence="17">Salmonella enterica</strain>
    </source>
</reference>
<evidence type="ECO:0000313" key="16">
    <source>
        <dbReference type="EMBL" id="HAB0970171.1"/>
    </source>
</evidence>
<dbReference type="InterPro" id="IPR051212">
    <property type="entry name" value="Type-I_RE_S_subunit"/>
</dbReference>
<dbReference type="EMBL" id="AAIKGB010000003">
    <property type="protein sequence ID" value="ECF1542347.1"/>
    <property type="molecule type" value="Genomic_DNA"/>
</dbReference>
<reference evidence="12" key="6">
    <citation type="submission" date="2018-08" db="EMBL/GenBank/DDBJ databases">
        <authorList>
            <consortium name="PulseNet: The National Subtyping Network for Foodborne Disease Surveillance"/>
            <person name="Tarr C.L."/>
            <person name="Trees E."/>
            <person name="Katz L.S."/>
            <person name="Carleton-Romer H.A."/>
            <person name="Stroika S."/>
            <person name="Kucerova Z."/>
            <person name="Roache K.F."/>
            <person name="Sabol A.L."/>
            <person name="Besser J."/>
            <person name="Gerner-Smidt P."/>
        </authorList>
    </citation>
    <scope>NUCLEOTIDE SEQUENCE [LARGE SCALE GENOMIC DNA]</scope>
    <source>
        <strain evidence="12">PNUSAS008736</strain>
    </source>
</reference>
<keyword evidence="2" id="KW-0680">Restriction system</keyword>
<dbReference type="EMBL" id="AALDNI010000001">
    <property type="protein sequence ID" value="ECY5339757.1"/>
    <property type="molecule type" value="Genomic_DNA"/>
</dbReference>
<proteinExistence type="inferred from homology"/>
<sequence>MSGGKLPEGWATSTINEMCNLNPKLKLDDDLDVGFMPMAGVPTTYLGKCNFETKKWSEVKKGFTQFQNDDVIFAKITPCFENGKAVVIKEFPNGYGAGSTEYYVLRSINGLINPHWLFALVKTKDFLTNGALNMSGSVGHKRVTKEFLENYGVPVPPLAEQKVIAEKLDTLLAQVDSTKARLEQIPQILKRFRQSVIVAAVNGQLTKELHKKNKFKLTELNISIPSLWKISEIGQFADVKGGKRLPKGESLIAENTGFPYIRAGQLKNGTVLPEGQLYLEEYIQKSISRYTVSSGDLYITIVGACIGDAGIIPDVYNNANLTENAAKICNLNENIFNRFLSLWLRSSYLQDIINSEIKSGAQGKLALARIKSLPLILPPLQEQHEIVRRVEQLFAYADTIEKQVNNALTRVNSLTQSILAKAFRGELTAQWRAENPELISGENSAAALLEKIKAERAASGGKKTSRKKA</sequence>
<evidence type="ECO:0000259" key="4">
    <source>
        <dbReference type="Pfam" id="PF01420"/>
    </source>
</evidence>
<dbReference type="PANTHER" id="PTHR43140:SF1">
    <property type="entry name" value="TYPE I RESTRICTION ENZYME ECOKI SPECIFICITY SUBUNIT"/>
    <property type="match status" value="1"/>
</dbReference>
<accession>A0A0F7JDK9</accession>
<dbReference type="EMBL" id="AAKRET010000003">
    <property type="protein sequence ID" value="ECU8352780.1"/>
    <property type="molecule type" value="Genomic_DNA"/>
</dbReference>
<evidence type="ECO:0000256" key="3">
    <source>
        <dbReference type="ARBA" id="ARBA00023125"/>
    </source>
</evidence>
<dbReference type="EMBL" id="RVDJ01000006">
    <property type="protein sequence ID" value="MLP85239.1"/>
    <property type="molecule type" value="Genomic_DNA"/>
</dbReference>
<evidence type="ECO:0000313" key="20">
    <source>
        <dbReference type="EMBL" id="MLP85239.1"/>
    </source>
</evidence>
<reference evidence="10 23" key="5">
    <citation type="submission" date="2018-07" db="EMBL/GenBank/DDBJ databases">
        <authorList>
            <consortium name="GenomeTrakr network: Whole genome sequencing for foodborne pathogen traceback"/>
        </authorList>
    </citation>
    <scope>NUCLEOTIDE SEQUENCE [LARGE SCALE GENOMIC DNA]</scope>
    <source>
        <strain evidence="14">AUSMDU00020735</strain>
        <strain evidence="10 23">VA_WGS-00080</strain>
    </source>
</reference>
<dbReference type="SMR" id="A0A0D6HP15"/>
<dbReference type="Proteomes" id="UP000839617">
    <property type="component" value="Unassembled WGS sequence"/>
</dbReference>
<evidence type="ECO:0000313" key="18">
    <source>
        <dbReference type="EMBL" id="KTZ10705.1"/>
    </source>
</evidence>
<dbReference type="REBASE" id="511546">
    <property type="entry name" value="S.Sen2187ORF19705P"/>
</dbReference>
<protein>
    <submittedName>
        <fullName evidence="18">Restriction endonuclease StySJI subunit S</fullName>
    </submittedName>
    <submittedName>
        <fullName evidence="5">Type I restriction enzyme specificity protein</fullName>
    </submittedName>
    <submittedName>
        <fullName evidence="17">Type-1 restriction enzyme StySJI specificity protein</fullName>
    </submittedName>
</protein>
<keyword evidence="18" id="KW-0255">Endonuclease</keyword>
<dbReference type="eggNOG" id="COG0732">
    <property type="taxonomic scope" value="Bacteria"/>
</dbReference>
<dbReference type="Proteomes" id="UP000054461">
    <property type="component" value="Unassembled WGS sequence"/>
</dbReference>
<dbReference type="REBASE" id="456000">
    <property type="entry name" value="S.Sen3625II"/>
</dbReference>
<dbReference type="EMBL" id="RSUA01000013">
    <property type="protein sequence ID" value="MIT48979.1"/>
    <property type="molecule type" value="Genomic_DNA"/>
</dbReference>
<dbReference type="Pfam" id="PF01420">
    <property type="entry name" value="Methylase_S"/>
    <property type="match status" value="2"/>
</dbReference>
<dbReference type="REBASE" id="511588">
    <property type="entry name" value="S.Sen8081ORF20105P"/>
</dbReference>
<gene>
    <name evidence="5" type="primary">hsdS</name>
    <name evidence="13" type="ORF">AAB27_02665</name>
    <name evidence="19" type="ORF">AU613_08785</name>
    <name evidence="15" type="ORF">AVC05_00650</name>
    <name evidence="12" type="ORF">B1P38_04015</name>
    <name evidence="10" type="ORF">CE70_12620</name>
    <name evidence="18" type="ORF">DD95_15240</name>
    <name evidence="6" type="ORF">DMO92_09975</name>
    <name evidence="7" type="ORF">DPS76_02465</name>
    <name evidence="20" type="ORF">DRM14_07865</name>
    <name evidence="8" type="ORF">DU071_14105</name>
    <name evidence="11" type="ORF">E0935_03665</name>
    <name evidence="9" type="ORF">EER35_05705</name>
    <name evidence="14" type="ORF">F3R12_06285</name>
    <name evidence="16" type="ORF">GB466_06165</name>
    <name evidence="17" type="ORF">GBX46_03750</name>
    <name evidence="5" type="ORF">SE14_04772</name>
</gene>
<dbReference type="Proteomes" id="UP000839905">
    <property type="component" value="Unassembled WGS sequence"/>
</dbReference>
<dbReference type="REBASE" id="111526">
    <property type="entry name" value="S.SenYU39ORF4773P"/>
</dbReference>
<evidence type="ECO:0000313" key="6">
    <source>
        <dbReference type="EMBL" id="EBU9272386.1"/>
    </source>
</evidence>
<accession>A0A0D6HP15</accession>
<dbReference type="REBASE" id="442175">
    <property type="entry name" value="S.SenLT2SORF23060P"/>
</dbReference>
<dbReference type="EMBL" id="AAIGQE010000008">
    <property type="protein sequence ID" value="ECE0296001.1"/>
    <property type="molecule type" value="Genomic_DNA"/>
</dbReference>
<evidence type="ECO:0000313" key="8">
    <source>
        <dbReference type="EMBL" id="EBY1703051.1"/>
    </source>
</evidence>
<dbReference type="OMA" id="LPEGWCW"/>
<dbReference type="REBASE" id="445264">
    <property type="entry name" value="S.Sen2p22ORF675P"/>
</dbReference>
<dbReference type="EMBL" id="JYVU01000035">
    <property type="protein sequence ID" value="KTZ10705.1"/>
    <property type="molecule type" value="Genomic_DNA"/>
</dbReference>
<evidence type="ECO:0000313" key="7">
    <source>
        <dbReference type="EMBL" id="EBW5461328.1"/>
    </source>
</evidence>
<dbReference type="EMBL" id="DAAGRC010000002">
    <property type="protein sequence ID" value="HAB4217395.1"/>
    <property type="molecule type" value="Genomic_DNA"/>
</dbReference>
<dbReference type="REBASE" id="399146">
    <property type="entry name" value="S.SenST32ORF20370P"/>
</dbReference>
<dbReference type="REBASE" id="511540">
    <property type="entry name" value="S.Sen982ORF20035P"/>
</dbReference>
<reference evidence="18 22" key="1">
    <citation type="submission" date="2014-09" db="EMBL/GenBank/DDBJ databases">
        <title>Salmonella Genotype and Phenotype Association.</title>
        <authorList>
            <person name="Chen Y."/>
            <person name="Folster J."/>
            <person name="Ayers S."/>
            <person name="Kabera C."/>
            <person name="Li C."/>
            <person name="Mukherjee S."/>
            <person name="Lam C."/>
            <person name="Zhao S."/>
            <person name="McDermott P."/>
        </authorList>
    </citation>
    <scope>NUCLEOTIDE SEQUENCE [LARGE SCALE GENOMIC DNA]</scope>
    <source>
        <strain evidence="18 22">CVM N32045</strain>
    </source>
</reference>
<evidence type="ECO:0000313" key="10">
    <source>
        <dbReference type="EMBL" id="ECE0296001.1"/>
    </source>
</evidence>
<dbReference type="EMBL" id="AAHIPE010000002">
    <property type="protein sequence ID" value="EBW5461328.1"/>
    <property type="molecule type" value="Genomic_DNA"/>
</dbReference>
<dbReference type="CDD" id="cd17260">
    <property type="entry name" value="RMtype1_S_EcoEI-TRD1-CR1_like"/>
    <property type="match status" value="1"/>
</dbReference>
<evidence type="ECO:0000256" key="2">
    <source>
        <dbReference type="ARBA" id="ARBA00022747"/>
    </source>
</evidence>
<dbReference type="AlphaFoldDB" id="A0A0D6HP15"/>
<name>A0A0D6HP15_SALTM</name>
<evidence type="ECO:0000313" key="9">
    <source>
        <dbReference type="EMBL" id="EBZ6920483.1"/>
    </source>
</evidence>
<dbReference type="RefSeq" id="WP_000014001.1">
    <property type="nucleotide sequence ID" value="NZ_AP023291.1"/>
</dbReference>
<dbReference type="Proteomes" id="UP000338496">
    <property type="component" value="Unassembled WGS sequence"/>
</dbReference>
<keyword evidence="18" id="KW-0378">Hydrolase</keyword>
<dbReference type="EMBL" id="AAHRYM010000004">
    <property type="protein sequence ID" value="EBZ6920483.1"/>
    <property type="molecule type" value="Genomic_DNA"/>
</dbReference>
<keyword evidence="18" id="KW-0540">Nuclease</keyword>
<feature type="domain" description="Type I restriction modification DNA specificity" evidence="4">
    <location>
        <begin position="7"/>
        <end position="186"/>
    </location>
</feature>
<reference evidence="17" key="7">
    <citation type="submission" date="2019-10" db="EMBL/GenBank/DDBJ databases">
        <authorList>
            <consortium name="NCBI Pathogen Detection Project"/>
        </authorList>
    </citation>
    <scope>NUCLEOTIDE SEQUENCE</scope>
    <source>
        <strain evidence="17">Salmonella enterica</strain>
    </source>
</reference>
<feature type="domain" description="Type I restriction modification DNA specificity" evidence="4">
    <location>
        <begin position="225"/>
        <end position="410"/>
    </location>
</feature>
<dbReference type="REBASE" id="511568">
    <property type="entry name" value="S.Sen4126ORF39320P"/>
</dbReference>
<dbReference type="REBASE" id="399169">
    <property type="entry name" value="S.SenST35ORF20025P"/>
</dbReference>
<dbReference type="GO" id="GO:0003677">
    <property type="term" value="F:DNA binding"/>
    <property type="evidence" value="ECO:0007669"/>
    <property type="project" value="UniProtKB-KW"/>
</dbReference>
<reference evidence="5 21" key="2">
    <citation type="journal article" date="2015" name="Genome Announc.">
        <title>Complete Genome Sequencing of a Multidrug-Resistant and Human-Invasive Salmonella enterica Serovar Typhimurium Strain of the Emerging Sequence Type 213 Genotype.</title>
        <authorList>
            <person name="Calva E."/>
            <person name="Silva C."/>
            <person name="Zaidi M.B."/>
            <person name="Sanchez-Flores A."/>
            <person name="Estrada K."/>
            <person name="Silva G.G."/>
            <person name="Soto-Jimenez L.M."/>
            <person name="Wiesner M."/>
            <person name="Fernandez-Mora M."/>
            <person name="Edwards R.A."/>
            <person name="Vinuesa P."/>
        </authorList>
    </citation>
    <scope>NUCLEOTIDE SEQUENCE [LARGE SCALE GENOMIC DNA]</scope>
    <source>
        <strain evidence="5 21">YU39</strain>
    </source>
</reference>
<evidence type="ECO:0000256" key="1">
    <source>
        <dbReference type="ARBA" id="ARBA00010923"/>
    </source>
</evidence>
<dbReference type="REBASE" id="399130">
    <property type="entry name" value="S.SenST29ORF4000P"/>
</dbReference>
<dbReference type="REBASE" id="511548">
    <property type="entry name" value="S.Sen2190ORF20260P"/>
</dbReference>
<dbReference type="GO" id="GO:0004519">
    <property type="term" value="F:endonuclease activity"/>
    <property type="evidence" value="ECO:0007669"/>
    <property type="project" value="UniProtKB-KW"/>
</dbReference>
<evidence type="ECO:0000313" key="14">
    <source>
        <dbReference type="EMBL" id="ECW0639478.1"/>
    </source>
</evidence>
<dbReference type="Proteomes" id="UP000839581">
    <property type="component" value="Unassembled WGS sequence"/>
</dbReference>
<dbReference type="Proteomes" id="UP000885258">
    <property type="component" value="Unassembled WGS sequence"/>
</dbReference>
<keyword evidence="3" id="KW-0238">DNA-binding</keyword>
<dbReference type="Gene3D" id="3.90.220.20">
    <property type="entry name" value="DNA methylase specificity domains"/>
    <property type="match status" value="2"/>
</dbReference>
<evidence type="ECO:0000313" key="11">
    <source>
        <dbReference type="EMBL" id="ECF1542347.1"/>
    </source>
</evidence>
<evidence type="ECO:0000313" key="15">
    <source>
        <dbReference type="EMBL" id="ECY5339757.1"/>
    </source>
</evidence>
<dbReference type="InterPro" id="IPR044946">
    <property type="entry name" value="Restrct_endonuc_typeI_TRD_sf"/>
</dbReference>
<reference evidence="6" key="4">
    <citation type="submission" date="2018-06" db="EMBL/GenBank/DDBJ databases">
        <authorList>
            <person name="Ashton P.M."/>
            <person name="Dallman T."/>
            <person name="Nair S."/>
            <person name="De Pinna E."/>
            <person name="Peters T."/>
            <person name="Grant K."/>
        </authorList>
    </citation>
    <scope>NUCLEOTIDE SEQUENCE [LARGE SCALE GENOMIC DNA]</scope>
    <source>
        <strain evidence="11">265852</strain>
        <strain evidence="19">29290</strain>
        <strain evidence="8">356083</strain>
        <strain evidence="7">422529</strain>
        <strain evidence="20">425567</strain>
        <strain evidence="15">43916</strain>
        <strain evidence="6">488670</strain>
        <strain evidence="9">632340</strain>
        <strain evidence="13">86846</strain>
    </source>
</reference>
<organism evidence="17">
    <name type="scientific">Salmonella typhimurium</name>
    <dbReference type="NCBI Taxonomy" id="90371"/>
    <lineage>
        <taxon>Bacteria</taxon>
        <taxon>Pseudomonadati</taxon>
        <taxon>Pseudomonadota</taxon>
        <taxon>Gammaproteobacteria</taxon>
        <taxon>Enterobacterales</taxon>
        <taxon>Enterobacteriaceae</taxon>
        <taxon>Salmonella</taxon>
    </lineage>
</organism>
<dbReference type="SUPFAM" id="SSF116734">
    <property type="entry name" value="DNA methylase specificity domain"/>
    <property type="match status" value="2"/>
</dbReference>
<evidence type="ECO:0000313" key="22">
    <source>
        <dbReference type="Proteomes" id="UP000054461"/>
    </source>
</evidence>
<dbReference type="EMBL" id="AAHDPU010000007">
    <property type="protein sequence ID" value="EBU9272386.1"/>
    <property type="molecule type" value="Genomic_DNA"/>
</dbReference>
<dbReference type="REBASE" id="399174">
    <property type="entry name" value="S.SenST87ORF4000P"/>
</dbReference>
<dbReference type="EMBL" id="DAAFPQ010000003">
    <property type="protein sequence ID" value="HAB0970171.1"/>
    <property type="molecule type" value="Genomic_DNA"/>
</dbReference>
<dbReference type="Proteomes" id="UP000034636">
    <property type="component" value="Chromosome"/>
</dbReference>
<dbReference type="KEGG" id="seni:CY43_23550"/>
<dbReference type="EMBL" id="AAKUOT010000003">
    <property type="protein sequence ID" value="ECV8759789.1"/>
    <property type="molecule type" value="Genomic_DNA"/>
</dbReference>
<evidence type="ECO:0000313" key="23">
    <source>
        <dbReference type="Proteomes" id="UP000338496"/>
    </source>
</evidence>
<dbReference type="InterPro" id="IPR000055">
    <property type="entry name" value="Restrct_endonuc_typeI_TRD"/>
</dbReference>
<dbReference type="Proteomes" id="UP000839915">
    <property type="component" value="Unassembled WGS sequence"/>
</dbReference>
<dbReference type="Proteomes" id="UP000839595">
    <property type="component" value="Unassembled WGS sequence"/>
</dbReference>
<evidence type="ECO:0000313" key="12">
    <source>
        <dbReference type="EMBL" id="ECU8352780.1"/>
    </source>
</evidence>
<dbReference type="PANTHER" id="PTHR43140">
    <property type="entry name" value="TYPE-1 RESTRICTION ENZYME ECOKI SPECIFICITY PROTEIN"/>
    <property type="match status" value="1"/>
</dbReference>
<comment type="similarity">
    <text evidence="1">Belongs to the type-I restriction system S methylase family.</text>
</comment>
<dbReference type="Proteomes" id="UP000839909">
    <property type="component" value="Unassembled WGS sequence"/>
</dbReference>
<evidence type="ECO:0000313" key="19">
    <source>
        <dbReference type="EMBL" id="MIT48979.1"/>
    </source>
</evidence>
<evidence type="ECO:0000313" key="21">
    <source>
        <dbReference type="Proteomes" id="UP000034636"/>
    </source>
</evidence>
<dbReference type="EMBL" id="AAKVET010000003">
    <property type="protein sequence ID" value="ECW0639478.1"/>
    <property type="molecule type" value="Genomic_DNA"/>
</dbReference>
<dbReference type="CDD" id="cd17256">
    <property type="entry name" value="RMtype1_S_EcoJA65PI-TRD1-CR1_like"/>
    <property type="match status" value="1"/>
</dbReference>
<evidence type="ECO:0000313" key="17">
    <source>
        <dbReference type="EMBL" id="HAB4217395.1"/>
    </source>
</evidence>